<dbReference type="EMBL" id="AWET01000008">
    <property type="protein sequence ID" value="ERK03527.1"/>
    <property type="molecule type" value="Genomic_DNA"/>
</dbReference>
<sequence>MDNIDQTSSTSYKSLNEIRTRKETLHEDIRKADEQIRTLWNDLFHQPEISDTRPSKRIMGLLNAGTGIIDGLILGWKLYRKFNGSSLFRGR</sequence>
<dbReference type="AlphaFoldDB" id="U2KYM2"/>
<proteinExistence type="predicted"/>
<accession>U2KYM2</accession>
<protein>
    <submittedName>
        <fullName evidence="1">Uncharacterized protein</fullName>
    </submittedName>
</protein>
<dbReference type="RefSeq" id="WP_021583165.1">
    <property type="nucleotide sequence ID" value="NZ_AWET01000008.1"/>
</dbReference>
<name>U2KYM2_9BACT</name>
<reference evidence="1 2" key="1">
    <citation type="submission" date="2013-08" db="EMBL/GenBank/DDBJ databases">
        <authorList>
            <person name="Durkin A.S."/>
            <person name="Haft D.R."/>
            <person name="McCorrison J."/>
            <person name="Torralba M."/>
            <person name="Gillis M."/>
            <person name="Haft D.H."/>
            <person name="Methe B."/>
            <person name="Sutton G."/>
            <person name="Nelson K.E."/>
        </authorList>
    </citation>
    <scope>NUCLEOTIDE SEQUENCE [LARGE SCALE GENOMIC DNA]</scope>
    <source>
        <strain evidence="1 2">F0068</strain>
    </source>
</reference>
<evidence type="ECO:0000313" key="2">
    <source>
        <dbReference type="Proteomes" id="UP000016600"/>
    </source>
</evidence>
<dbReference type="PATRIC" id="fig|1081904.3.peg.577"/>
<evidence type="ECO:0000313" key="1">
    <source>
        <dbReference type="EMBL" id="ERK03527.1"/>
    </source>
</evidence>
<comment type="caution">
    <text evidence="1">The sequence shown here is derived from an EMBL/GenBank/DDBJ whole genome shotgun (WGS) entry which is preliminary data.</text>
</comment>
<organism evidence="1 2">
    <name type="scientific">Hoylesella pleuritidis F0068</name>
    <dbReference type="NCBI Taxonomy" id="1081904"/>
    <lineage>
        <taxon>Bacteria</taxon>
        <taxon>Pseudomonadati</taxon>
        <taxon>Bacteroidota</taxon>
        <taxon>Bacteroidia</taxon>
        <taxon>Bacteroidales</taxon>
        <taxon>Prevotellaceae</taxon>
        <taxon>Hoylesella</taxon>
    </lineage>
</organism>
<gene>
    <name evidence="1" type="ORF">HMPREF1218_0144</name>
</gene>
<dbReference type="Proteomes" id="UP000016600">
    <property type="component" value="Unassembled WGS sequence"/>
</dbReference>
<keyword evidence="2" id="KW-1185">Reference proteome</keyword>